<dbReference type="InterPro" id="IPR003018">
    <property type="entry name" value="GAF"/>
</dbReference>
<reference evidence="2 3" key="1">
    <citation type="submission" date="2018-03" db="EMBL/GenBank/DDBJ databases">
        <title>Genomic Encyclopedia of Archaeal and Bacterial Type Strains, Phase II (KMG-II): from individual species to whole genera.</title>
        <authorList>
            <person name="Goeker M."/>
        </authorList>
    </citation>
    <scope>NUCLEOTIDE SEQUENCE [LARGE SCALE GENOMIC DNA]</scope>
    <source>
        <strain evidence="2 3">DSM 29318</strain>
    </source>
</reference>
<dbReference type="AlphaFoldDB" id="A0A2T0X8Z6"/>
<dbReference type="OrthoDB" id="9816309at2"/>
<dbReference type="Gene3D" id="3.30.450.40">
    <property type="match status" value="1"/>
</dbReference>
<dbReference type="SUPFAM" id="SSF55781">
    <property type="entry name" value="GAF domain-like"/>
    <property type="match status" value="1"/>
</dbReference>
<dbReference type="Proteomes" id="UP000238801">
    <property type="component" value="Unassembled WGS sequence"/>
</dbReference>
<dbReference type="Pfam" id="PF01590">
    <property type="entry name" value="GAF"/>
    <property type="match status" value="1"/>
</dbReference>
<name>A0A2T0X8Z6_9RHOB</name>
<accession>A0A2T0X8Z6</accession>
<dbReference type="PANTHER" id="PTHR43102:SF2">
    <property type="entry name" value="GAF DOMAIN-CONTAINING PROTEIN"/>
    <property type="match status" value="1"/>
</dbReference>
<keyword evidence="3" id="KW-1185">Reference proteome</keyword>
<evidence type="ECO:0000259" key="1">
    <source>
        <dbReference type="Pfam" id="PF01590"/>
    </source>
</evidence>
<feature type="domain" description="GAF" evidence="1">
    <location>
        <begin position="50"/>
        <end position="174"/>
    </location>
</feature>
<dbReference type="EMBL" id="PVTT01000001">
    <property type="protein sequence ID" value="PRY95385.1"/>
    <property type="molecule type" value="Genomic_DNA"/>
</dbReference>
<sequence length="181" mass="18760">MTMELFPPAIDPNHVRRLQDGRRVGAARVTAARAATEAAPIDWALRWVHRASGGMPVLLSLIEGERHVVLAGAGLDGAISVPSIHPLGRSICQYVVTRTDGAPLGVADARRHPVLKGNGAVAEMGVAAYLGHPVGGAEGEVVGAICLFATHRHEWSGAVADVLEDAAGMIEAALAGPGRVH</sequence>
<evidence type="ECO:0000313" key="3">
    <source>
        <dbReference type="Proteomes" id="UP000238801"/>
    </source>
</evidence>
<proteinExistence type="predicted"/>
<organism evidence="2 3">
    <name type="scientific">Hasllibacter halocynthiae</name>
    <dbReference type="NCBI Taxonomy" id="595589"/>
    <lineage>
        <taxon>Bacteria</taxon>
        <taxon>Pseudomonadati</taxon>
        <taxon>Pseudomonadota</taxon>
        <taxon>Alphaproteobacteria</taxon>
        <taxon>Rhodobacterales</taxon>
        <taxon>Roseobacteraceae</taxon>
        <taxon>Hasllibacter</taxon>
    </lineage>
</organism>
<dbReference type="InterPro" id="IPR029016">
    <property type="entry name" value="GAF-like_dom_sf"/>
</dbReference>
<evidence type="ECO:0000313" key="2">
    <source>
        <dbReference type="EMBL" id="PRY95385.1"/>
    </source>
</evidence>
<gene>
    <name evidence="2" type="ORF">BCF33_1003</name>
</gene>
<protein>
    <submittedName>
        <fullName evidence="2">GAF domain-containing protein</fullName>
    </submittedName>
</protein>
<dbReference type="PANTHER" id="PTHR43102">
    <property type="entry name" value="SLR1143 PROTEIN"/>
    <property type="match status" value="1"/>
</dbReference>
<comment type="caution">
    <text evidence="2">The sequence shown here is derived from an EMBL/GenBank/DDBJ whole genome shotgun (WGS) entry which is preliminary data.</text>
</comment>
<dbReference type="RefSeq" id="WP_106159769.1">
    <property type="nucleotide sequence ID" value="NZ_PVTT01000001.1"/>
</dbReference>